<accession>A0A5C3L3I5</accession>
<name>A0A5C3L3I5_COPMA</name>
<dbReference type="Proteomes" id="UP000307440">
    <property type="component" value="Unassembled WGS sequence"/>
</dbReference>
<organism evidence="1 2">
    <name type="scientific">Coprinopsis marcescibilis</name>
    <name type="common">Agaric fungus</name>
    <name type="synonym">Psathyrella marcescibilis</name>
    <dbReference type="NCBI Taxonomy" id="230819"/>
    <lineage>
        <taxon>Eukaryota</taxon>
        <taxon>Fungi</taxon>
        <taxon>Dikarya</taxon>
        <taxon>Basidiomycota</taxon>
        <taxon>Agaricomycotina</taxon>
        <taxon>Agaricomycetes</taxon>
        <taxon>Agaricomycetidae</taxon>
        <taxon>Agaricales</taxon>
        <taxon>Agaricineae</taxon>
        <taxon>Psathyrellaceae</taxon>
        <taxon>Coprinopsis</taxon>
    </lineage>
</organism>
<keyword evidence="2" id="KW-1185">Reference proteome</keyword>
<sequence length="172" mass="19842">MFRLMDQVLFEWRHASSYKGHNVGFAGQMVLEWACNRQQIQFRMRSVHILRPGSGEPNVVCKASSSSSLWRKVGTFIKQAFYRNPLYDLSGSIEVGQTRVYSEWIWKACTDDYPGQDRDRGESHAKATITQESLGIHVFMVVWHLLRIPRCTIHSPKPPHPIISGSPRILFR</sequence>
<dbReference type="EMBL" id="ML210165">
    <property type="protein sequence ID" value="TFK27397.1"/>
    <property type="molecule type" value="Genomic_DNA"/>
</dbReference>
<reference evidence="1 2" key="1">
    <citation type="journal article" date="2019" name="Nat. Ecol. Evol.">
        <title>Megaphylogeny resolves global patterns of mushroom evolution.</title>
        <authorList>
            <person name="Varga T."/>
            <person name="Krizsan K."/>
            <person name="Foldi C."/>
            <person name="Dima B."/>
            <person name="Sanchez-Garcia M."/>
            <person name="Sanchez-Ramirez S."/>
            <person name="Szollosi G.J."/>
            <person name="Szarkandi J.G."/>
            <person name="Papp V."/>
            <person name="Albert L."/>
            <person name="Andreopoulos W."/>
            <person name="Angelini C."/>
            <person name="Antonin V."/>
            <person name="Barry K.W."/>
            <person name="Bougher N.L."/>
            <person name="Buchanan P."/>
            <person name="Buyck B."/>
            <person name="Bense V."/>
            <person name="Catcheside P."/>
            <person name="Chovatia M."/>
            <person name="Cooper J."/>
            <person name="Damon W."/>
            <person name="Desjardin D."/>
            <person name="Finy P."/>
            <person name="Geml J."/>
            <person name="Haridas S."/>
            <person name="Hughes K."/>
            <person name="Justo A."/>
            <person name="Karasinski D."/>
            <person name="Kautmanova I."/>
            <person name="Kiss B."/>
            <person name="Kocsube S."/>
            <person name="Kotiranta H."/>
            <person name="LaButti K.M."/>
            <person name="Lechner B.E."/>
            <person name="Liimatainen K."/>
            <person name="Lipzen A."/>
            <person name="Lukacs Z."/>
            <person name="Mihaltcheva S."/>
            <person name="Morgado L.N."/>
            <person name="Niskanen T."/>
            <person name="Noordeloos M.E."/>
            <person name="Ohm R.A."/>
            <person name="Ortiz-Santana B."/>
            <person name="Ovrebo C."/>
            <person name="Racz N."/>
            <person name="Riley R."/>
            <person name="Savchenko A."/>
            <person name="Shiryaev A."/>
            <person name="Soop K."/>
            <person name="Spirin V."/>
            <person name="Szebenyi C."/>
            <person name="Tomsovsky M."/>
            <person name="Tulloss R.E."/>
            <person name="Uehling J."/>
            <person name="Grigoriev I.V."/>
            <person name="Vagvolgyi C."/>
            <person name="Papp T."/>
            <person name="Martin F.M."/>
            <person name="Miettinen O."/>
            <person name="Hibbett D.S."/>
            <person name="Nagy L.G."/>
        </authorList>
    </citation>
    <scope>NUCLEOTIDE SEQUENCE [LARGE SCALE GENOMIC DNA]</scope>
    <source>
        <strain evidence="1 2">CBS 121175</strain>
    </source>
</reference>
<protein>
    <submittedName>
        <fullName evidence="1">Uncharacterized protein</fullName>
    </submittedName>
</protein>
<evidence type="ECO:0000313" key="1">
    <source>
        <dbReference type="EMBL" id="TFK27397.1"/>
    </source>
</evidence>
<dbReference type="AlphaFoldDB" id="A0A5C3L3I5"/>
<proteinExistence type="predicted"/>
<gene>
    <name evidence="1" type="ORF">FA15DRAFT_211998</name>
</gene>
<evidence type="ECO:0000313" key="2">
    <source>
        <dbReference type="Proteomes" id="UP000307440"/>
    </source>
</evidence>